<sequence>MRTVGSSFQSQRNNFDIIRMIAASLVLISHSFPLSGHSYEPFAHLGGYETGGGFGVNAFIVISGFLICRSVERGDIEAFYRARFLRIVPALAVVTLLQVFIIGPIFTDASLTQYFSLNLRQFLNVFVFTVVPSAPTVFTDLPHGQMINGSLWTLPIEASFYVVISFLFLGKVLRPERFWVVLVLLAAGYYQLSVSGCSWSDQCGMIARNLPLYSTTRLAVFFSIGAAFWIYRDHIPLSPWIAFFALVALALAASNPGIVKDAFFFVCFSYLVIFVGCYAKVEVNWYEKLGDLSYGTYVFAWPVQQIVLSLFGLEMNPYVFAIIAFVPTVMLACASWNLVEKRALLLKR</sequence>
<feature type="transmembrane region" description="Helical" evidence="1">
    <location>
        <begin position="318"/>
        <end position="339"/>
    </location>
</feature>
<evidence type="ECO:0000313" key="4">
    <source>
        <dbReference type="Proteomes" id="UP000242763"/>
    </source>
</evidence>
<keyword evidence="4" id="KW-1185">Reference proteome</keyword>
<protein>
    <submittedName>
        <fullName evidence="3">Peptidoglycan/LPS O-acetylase OafA/YrhL, contains acyltransferase and SGNH-hydrolase domains</fullName>
    </submittedName>
</protein>
<dbReference type="Proteomes" id="UP000242763">
    <property type="component" value="Unassembled WGS sequence"/>
</dbReference>
<keyword evidence="1" id="KW-0812">Transmembrane</keyword>
<keyword evidence="3" id="KW-0808">Transferase</keyword>
<dbReference type="AlphaFoldDB" id="A0A1I3RYA7"/>
<dbReference type="RefSeq" id="WP_280139878.1">
    <property type="nucleotide sequence ID" value="NZ_FORF01000024.1"/>
</dbReference>
<dbReference type="PANTHER" id="PTHR23028">
    <property type="entry name" value="ACETYLTRANSFERASE"/>
    <property type="match status" value="1"/>
</dbReference>
<dbReference type="InterPro" id="IPR050879">
    <property type="entry name" value="Acyltransferase_3"/>
</dbReference>
<feature type="transmembrane region" description="Helical" evidence="1">
    <location>
        <begin position="17"/>
        <end position="34"/>
    </location>
</feature>
<feature type="transmembrane region" description="Helical" evidence="1">
    <location>
        <begin position="262"/>
        <end position="281"/>
    </location>
</feature>
<dbReference type="Pfam" id="PF01757">
    <property type="entry name" value="Acyl_transf_3"/>
    <property type="match status" value="1"/>
</dbReference>
<dbReference type="GO" id="GO:0016747">
    <property type="term" value="F:acyltransferase activity, transferring groups other than amino-acyl groups"/>
    <property type="evidence" value="ECO:0007669"/>
    <property type="project" value="InterPro"/>
</dbReference>
<feature type="transmembrane region" description="Helical" evidence="1">
    <location>
        <begin position="178"/>
        <end position="198"/>
    </location>
</feature>
<evidence type="ECO:0000313" key="3">
    <source>
        <dbReference type="EMBL" id="SFJ50892.1"/>
    </source>
</evidence>
<feature type="transmembrane region" description="Helical" evidence="1">
    <location>
        <begin position="84"/>
        <end position="107"/>
    </location>
</feature>
<dbReference type="EMBL" id="FORF01000024">
    <property type="protein sequence ID" value="SFJ50892.1"/>
    <property type="molecule type" value="Genomic_DNA"/>
</dbReference>
<proteinExistence type="predicted"/>
<feature type="transmembrane region" description="Helical" evidence="1">
    <location>
        <begin position="54"/>
        <end position="72"/>
    </location>
</feature>
<feature type="domain" description="Acyltransferase 3" evidence="2">
    <location>
        <begin position="13"/>
        <end position="333"/>
    </location>
</feature>
<organism evidence="3 4">
    <name type="scientific">Aquamicrobium aerolatum DSM 21857</name>
    <dbReference type="NCBI Taxonomy" id="1121003"/>
    <lineage>
        <taxon>Bacteria</taxon>
        <taxon>Pseudomonadati</taxon>
        <taxon>Pseudomonadota</taxon>
        <taxon>Alphaproteobacteria</taxon>
        <taxon>Hyphomicrobiales</taxon>
        <taxon>Phyllobacteriaceae</taxon>
        <taxon>Aerobium</taxon>
    </lineage>
</organism>
<keyword evidence="3" id="KW-0378">Hydrolase</keyword>
<accession>A0A1I3RYA7</accession>
<keyword evidence="1" id="KW-1133">Transmembrane helix</keyword>
<dbReference type="STRING" id="1121003.SAMN03080618_03183"/>
<reference evidence="4" key="1">
    <citation type="submission" date="2016-10" db="EMBL/GenBank/DDBJ databases">
        <authorList>
            <person name="Varghese N."/>
            <person name="Submissions S."/>
        </authorList>
    </citation>
    <scope>NUCLEOTIDE SEQUENCE [LARGE SCALE GENOMIC DNA]</scope>
    <source>
        <strain evidence="4">DSM 21857</strain>
    </source>
</reference>
<feature type="transmembrane region" description="Helical" evidence="1">
    <location>
        <begin position="151"/>
        <end position="172"/>
    </location>
</feature>
<dbReference type="GO" id="GO:0016020">
    <property type="term" value="C:membrane"/>
    <property type="evidence" value="ECO:0007669"/>
    <property type="project" value="TreeGrafter"/>
</dbReference>
<feature type="transmembrane region" description="Helical" evidence="1">
    <location>
        <begin position="237"/>
        <end position="255"/>
    </location>
</feature>
<dbReference type="GO" id="GO:0000271">
    <property type="term" value="P:polysaccharide biosynthetic process"/>
    <property type="evidence" value="ECO:0007669"/>
    <property type="project" value="TreeGrafter"/>
</dbReference>
<dbReference type="PANTHER" id="PTHR23028:SF53">
    <property type="entry name" value="ACYL_TRANSF_3 DOMAIN-CONTAINING PROTEIN"/>
    <property type="match status" value="1"/>
</dbReference>
<gene>
    <name evidence="3" type="ORF">SAMN03080618_03183</name>
</gene>
<keyword evidence="1" id="KW-0472">Membrane</keyword>
<keyword evidence="3" id="KW-0012">Acyltransferase</keyword>
<dbReference type="InterPro" id="IPR002656">
    <property type="entry name" value="Acyl_transf_3_dom"/>
</dbReference>
<evidence type="ECO:0000256" key="1">
    <source>
        <dbReference type="SAM" id="Phobius"/>
    </source>
</evidence>
<dbReference type="GO" id="GO:0016787">
    <property type="term" value="F:hydrolase activity"/>
    <property type="evidence" value="ECO:0007669"/>
    <property type="project" value="UniProtKB-KW"/>
</dbReference>
<evidence type="ECO:0000259" key="2">
    <source>
        <dbReference type="Pfam" id="PF01757"/>
    </source>
</evidence>
<feature type="transmembrane region" description="Helical" evidence="1">
    <location>
        <begin position="210"/>
        <end position="231"/>
    </location>
</feature>
<feature type="transmembrane region" description="Helical" evidence="1">
    <location>
        <begin position="119"/>
        <end position="139"/>
    </location>
</feature>
<name>A0A1I3RYA7_9HYPH</name>